<evidence type="ECO:0000256" key="1">
    <source>
        <dbReference type="SAM" id="Coils"/>
    </source>
</evidence>
<feature type="compositionally biased region" description="Polar residues" evidence="2">
    <location>
        <begin position="304"/>
        <end position="314"/>
    </location>
</feature>
<sequence length="800" mass="87175">MDSNNPQPQLYYDPSAPAEGPHYPLDPSLDPSATSGGYTDNTVTSGGPSDNSATAGGWIYPSDSQTGYHDPAVAYNDHSESAAVPHGYADSAAVPNGSNGYADSAAVPSGYTDPNAQPSAEALLAAHPGLAALLENMRLGFDNKFHAEMQAFKTSVQDDFEAIERQRDAARNENQVMRTEGQRLTEVLAATNAQLQEFQFGQRTQDPRLHKQSNAQSSSPQPPVTPSPKPKDPRVKKAAGTSSKPPPSTSPNPSSSRTSTKPRPSTTPPRSSPNASSSPSDLPSGSSTSSHTKPGATQGKAKSGTKQGTNSTPQPKGKQKVQDEAPSKNSTPRKLGQHQMIRSDIDPAAEGVKVALQTHIRFIGNCLASNKAPASASAAVVKRFELRFQGATTTDLIRAGVYNTPLIKISDVKLGVDMREAIRSNSKILKAFAKMEEGDLLQVKAHFAKLGVNVWAIDYTQSAHSVYNNAMRKCAIETFRFLCANKAYDFFTMDTTFLNDILLLTRMYDHFVHHHLNLQWQAEVRKPGGSEALAERNRITQARLRLYTHRMDKIDEFKLPSRFKSMFSLKGTSDDEGEPKHARALARPERSEAANQLVDAVEDLIYQDLINDGKRAAAKRRRERRSVPLEERNESQFDAVPKEMPIQYYDPSWYNGKPGPTRAKLGAKLVVAFPPGTTDFFSSSGNNRLSTAQLTAKYGKTVFSQYDLNFEETEEDTNAEDVDEKDEDEDGEGEGDGDSIGSQDSEEEVALSDAASMESFISDDEDADGSTDEEDDEQHYGGDVDQNMDGMFDGGSDDDP</sequence>
<evidence type="ECO:0000313" key="4">
    <source>
        <dbReference type="Proteomes" id="UP001362999"/>
    </source>
</evidence>
<comment type="caution">
    <text evidence="3">The sequence shown here is derived from an EMBL/GenBank/DDBJ whole genome shotgun (WGS) entry which is preliminary data.</text>
</comment>
<protein>
    <submittedName>
        <fullName evidence="3">Uncharacterized protein</fullName>
    </submittedName>
</protein>
<organism evidence="3 4">
    <name type="scientific">Favolaschia claudopus</name>
    <dbReference type="NCBI Taxonomy" id="2862362"/>
    <lineage>
        <taxon>Eukaryota</taxon>
        <taxon>Fungi</taxon>
        <taxon>Dikarya</taxon>
        <taxon>Basidiomycota</taxon>
        <taxon>Agaricomycotina</taxon>
        <taxon>Agaricomycetes</taxon>
        <taxon>Agaricomycetidae</taxon>
        <taxon>Agaricales</taxon>
        <taxon>Marasmiineae</taxon>
        <taxon>Mycenaceae</taxon>
        <taxon>Favolaschia</taxon>
    </lineage>
</organism>
<accession>A0AAW0DID7</accession>
<keyword evidence="4" id="KW-1185">Reference proteome</keyword>
<feature type="region of interest" description="Disordered" evidence="2">
    <location>
        <begin position="1"/>
        <end position="62"/>
    </location>
</feature>
<feature type="coiled-coil region" evidence="1">
    <location>
        <begin position="153"/>
        <end position="180"/>
    </location>
</feature>
<evidence type="ECO:0000256" key="2">
    <source>
        <dbReference type="SAM" id="MobiDB-lite"/>
    </source>
</evidence>
<dbReference type="AlphaFoldDB" id="A0AAW0DID7"/>
<feature type="compositionally biased region" description="Low complexity" evidence="2">
    <location>
        <begin position="272"/>
        <end position="294"/>
    </location>
</feature>
<feature type="compositionally biased region" description="Acidic residues" evidence="2">
    <location>
        <begin position="711"/>
        <end position="737"/>
    </location>
</feature>
<gene>
    <name evidence="3" type="ORF">R3P38DRAFT_2684430</name>
</gene>
<evidence type="ECO:0000313" key="3">
    <source>
        <dbReference type="EMBL" id="KAK7051736.1"/>
    </source>
</evidence>
<reference evidence="3 4" key="1">
    <citation type="journal article" date="2024" name="J Genomics">
        <title>Draft genome sequencing and assembly of Favolaschia claudopus CIRM-BRFM 2984 isolated from oak limbs.</title>
        <authorList>
            <person name="Navarro D."/>
            <person name="Drula E."/>
            <person name="Chaduli D."/>
            <person name="Cazenave R."/>
            <person name="Ahrendt S."/>
            <person name="Wang J."/>
            <person name="Lipzen A."/>
            <person name="Daum C."/>
            <person name="Barry K."/>
            <person name="Grigoriev I.V."/>
            <person name="Favel A."/>
            <person name="Rosso M.N."/>
            <person name="Martin F."/>
        </authorList>
    </citation>
    <scope>NUCLEOTIDE SEQUENCE [LARGE SCALE GENOMIC DNA]</scope>
    <source>
        <strain evidence="3 4">CIRM-BRFM 2984</strain>
    </source>
</reference>
<dbReference type="EMBL" id="JAWWNJ010000007">
    <property type="protein sequence ID" value="KAK7051736.1"/>
    <property type="molecule type" value="Genomic_DNA"/>
</dbReference>
<feature type="region of interest" description="Disordered" evidence="2">
    <location>
        <begin position="711"/>
        <end position="800"/>
    </location>
</feature>
<feature type="compositionally biased region" description="Low complexity" evidence="2">
    <location>
        <begin position="251"/>
        <end position="264"/>
    </location>
</feature>
<feature type="compositionally biased region" description="Polar residues" evidence="2">
    <location>
        <begin position="31"/>
        <end position="54"/>
    </location>
</feature>
<proteinExistence type="predicted"/>
<name>A0AAW0DID7_9AGAR</name>
<dbReference type="Proteomes" id="UP001362999">
    <property type="component" value="Unassembled WGS sequence"/>
</dbReference>
<feature type="compositionally biased region" description="Acidic residues" evidence="2">
    <location>
        <begin position="761"/>
        <end position="777"/>
    </location>
</feature>
<feature type="region of interest" description="Disordered" evidence="2">
    <location>
        <begin position="205"/>
        <end position="340"/>
    </location>
</feature>
<keyword evidence="1" id="KW-0175">Coiled coil</keyword>